<dbReference type="EMBL" id="CP134050">
    <property type="protein sequence ID" value="WNC15781.1"/>
    <property type="molecule type" value="Genomic_DNA"/>
</dbReference>
<sequence>METELSVDWLLVLVELSGVVALPPSCCVAGSGVLPVLLEQATRLPDKSKATAAMETHLFFMFIPLSFRVLCDSLFGHNYMVTVKDNHSVREMGKNHEQSMKKV</sequence>
<proteinExistence type="predicted"/>
<protein>
    <recommendedName>
        <fullName evidence="3">Secreted protein</fullName>
    </recommendedName>
</protein>
<organism evidence="1 2">
    <name type="scientific">Brevibacillus brevis</name>
    <name type="common">Bacillus brevis</name>
    <dbReference type="NCBI Taxonomy" id="1393"/>
    <lineage>
        <taxon>Bacteria</taxon>
        <taxon>Bacillati</taxon>
        <taxon>Bacillota</taxon>
        <taxon>Bacilli</taxon>
        <taxon>Bacillales</taxon>
        <taxon>Paenibacillaceae</taxon>
        <taxon>Brevibacillus</taxon>
    </lineage>
</organism>
<dbReference type="Proteomes" id="UP001256827">
    <property type="component" value="Chromosome"/>
</dbReference>
<evidence type="ECO:0000313" key="2">
    <source>
        <dbReference type="Proteomes" id="UP001256827"/>
    </source>
</evidence>
<reference evidence="1 2" key="1">
    <citation type="submission" date="2023-09" db="EMBL/GenBank/DDBJ databases">
        <title>Complete Genome and Methylome dissection of Bacillus brevis NEB573 original source of BbsI restriction endonuclease.</title>
        <authorList>
            <person name="Fomenkov A."/>
            <person name="Roberts R.D."/>
        </authorList>
    </citation>
    <scope>NUCLEOTIDE SEQUENCE [LARGE SCALE GENOMIC DNA]</scope>
    <source>
        <strain evidence="1 2">NEB573</strain>
    </source>
</reference>
<accession>A0ABY9T6P4</accession>
<keyword evidence="2" id="KW-1185">Reference proteome</keyword>
<evidence type="ECO:0008006" key="3">
    <source>
        <dbReference type="Google" id="ProtNLM"/>
    </source>
</evidence>
<name>A0ABY9T6P4_BREBE</name>
<gene>
    <name evidence="1" type="ORF">RGB73_05460</name>
</gene>
<dbReference type="RefSeq" id="WP_310769863.1">
    <property type="nucleotide sequence ID" value="NZ_CP134050.1"/>
</dbReference>
<evidence type="ECO:0000313" key="1">
    <source>
        <dbReference type="EMBL" id="WNC15781.1"/>
    </source>
</evidence>